<proteinExistence type="predicted"/>
<organism evidence="2 3">
    <name type="scientific">Pleurodeles waltl</name>
    <name type="common">Iberian ribbed newt</name>
    <dbReference type="NCBI Taxonomy" id="8319"/>
    <lineage>
        <taxon>Eukaryota</taxon>
        <taxon>Metazoa</taxon>
        <taxon>Chordata</taxon>
        <taxon>Craniata</taxon>
        <taxon>Vertebrata</taxon>
        <taxon>Euteleostomi</taxon>
        <taxon>Amphibia</taxon>
        <taxon>Batrachia</taxon>
        <taxon>Caudata</taxon>
        <taxon>Salamandroidea</taxon>
        <taxon>Salamandridae</taxon>
        <taxon>Pleurodelinae</taxon>
        <taxon>Pleurodeles</taxon>
    </lineage>
</organism>
<comment type="caution">
    <text evidence="2">The sequence shown here is derived from an EMBL/GenBank/DDBJ whole genome shotgun (WGS) entry which is preliminary data.</text>
</comment>
<protein>
    <submittedName>
        <fullName evidence="2">Uncharacterized protein</fullName>
    </submittedName>
</protein>
<dbReference type="Proteomes" id="UP001066276">
    <property type="component" value="Chromosome 9"/>
</dbReference>
<dbReference type="EMBL" id="JANPWB010000013">
    <property type="protein sequence ID" value="KAJ1108387.1"/>
    <property type="molecule type" value="Genomic_DNA"/>
</dbReference>
<feature type="compositionally biased region" description="Basic and acidic residues" evidence="1">
    <location>
        <begin position="8"/>
        <end position="26"/>
    </location>
</feature>
<accession>A0AAV7MXP0</accession>
<evidence type="ECO:0000313" key="3">
    <source>
        <dbReference type="Proteomes" id="UP001066276"/>
    </source>
</evidence>
<feature type="compositionally biased region" description="Basic and acidic residues" evidence="1">
    <location>
        <begin position="58"/>
        <end position="88"/>
    </location>
</feature>
<evidence type="ECO:0000256" key="1">
    <source>
        <dbReference type="SAM" id="MobiDB-lite"/>
    </source>
</evidence>
<keyword evidence="3" id="KW-1185">Reference proteome</keyword>
<evidence type="ECO:0000313" key="2">
    <source>
        <dbReference type="EMBL" id="KAJ1108387.1"/>
    </source>
</evidence>
<name>A0AAV7MXP0_PLEWA</name>
<gene>
    <name evidence="2" type="ORF">NDU88_005763</name>
</gene>
<feature type="region of interest" description="Disordered" evidence="1">
    <location>
        <begin position="1"/>
        <end position="88"/>
    </location>
</feature>
<reference evidence="2" key="1">
    <citation type="journal article" date="2022" name="bioRxiv">
        <title>Sequencing and chromosome-scale assembly of the giantPleurodeles waltlgenome.</title>
        <authorList>
            <person name="Brown T."/>
            <person name="Elewa A."/>
            <person name="Iarovenko S."/>
            <person name="Subramanian E."/>
            <person name="Araus A.J."/>
            <person name="Petzold A."/>
            <person name="Susuki M."/>
            <person name="Suzuki K.-i.T."/>
            <person name="Hayashi T."/>
            <person name="Toyoda A."/>
            <person name="Oliveira C."/>
            <person name="Osipova E."/>
            <person name="Leigh N.D."/>
            <person name="Simon A."/>
            <person name="Yun M.H."/>
        </authorList>
    </citation>
    <scope>NUCLEOTIDE SEQUENCE</scope>
    <source>
        <strain evidence="2">20211129_DDA</strain>
        <tissue evidence="2">Liver</tissue>
    </source>
</reference>
<sequence length="88" mass="10166">MDDEEDPNMSHELQKERNSPPEDAHEWAGSSVPAWGLSPEELQDKKTKRKLNLQLTKKKLEAEERKAAAERSLVGEKAEAEREGQRWR</sequence>
<dbReference type="AlphaFoldDB" id="A0AAV7MXP0"/>